<dbReference type="InterPro" id="IPR010262">
    <property type="entry name" value="Arylsulfotransferase_bact"/>
</dbReference>
<sequence length="686" mass="77696">MLKNIFLYIVIQFLIFYSALYAELVSPVNNSILNYVHVLFEWEQIPDALEYRFQVSSEDDFSSVVSDTIVSSLIFIERNNIGWSSNYFWRIRPVYNNQQGSWSDANTFSTDAKRSDATANLYNDQQSNSGLTIFGSFYNYYSAMIDQNGREVWNTGDNNIVYYNSTPYLDLLGCYSDPSLENNLPGVDFSIDNDFIWEEPNEEFLHHDLIKLPNGNYLGIVAVSQLGPIPIGSWTSSYQGFGFSANGITLEFPWVGDRIVEWDKDTKEEIWSWSVFDYFSMDDFDAIGGTWLPTSTGYQEYDWTHVNAIIFSEEESAIYISTRHLSRITKISYPSGEVIWNMGHDMPSGDVTIGHDLGFSFQHGLQRLDNGNIVTLDNGNLSQEFLGTSTPITRAIEISIGNDLADIVWQYSLPENLFGFASGNAQKLDNGNYLITTVGGNGTSLEVSENGEMVWQGNYNLCEPICAVYRAHRISGLYPIAFSVIIDDFRMNSSQVEGVYLPEGNANISFTIKNEGSKSETYNYHFSENLDWFSDYNGSIDLSPGEQQIITFNGATYNSITENHCQFQVTPIHKPLMQKSVTSPLFIGQLHTDTNSFLVPSQASLLAPYPNPFNSTINIRVTNIQDIESNLEIHDVSGRLIENIPINNNIHDFDIKWSADGLPSGIYFIRLNYKNENQLKKVLYLK</sequence>
<protein>
    <recommendedName>
        <fullName evidence="1">Secretion system C-terminal sorting domain-containing protein</fullName>
    </recommendedName>
</protein>
<reference evidence="2" key="1">
    <citation type="submission" date="2018-05" db="EMBL/GenBank/DDBJ databases">
        <authorList>
            <person name="Lanie J.A."/>
            <person name="Ng W.-L."/>
            <person name="Kazmierczak K.M."/>
            <person name="Andrzejewski T.M."/>
            <person name="Davidsen T.M."/>
            <person name="Wayne K.J."/>
            <person name="Tettelin H."/>
            <person name="Glass J.I."/>
            <person name="Rusch D."/>
            <person name="Podicherti R."/>
            <person name="Tsui H.-C.T."/>
            <person name="Winkler M.E."/>
        </authorList>
    </citation>
    <scope>NUCLEOTIDE SEQUENCE</scope>
</reference>
<dbReference type="InterPro" id="IPR053143">
    <property type="entry name" value="Arylsulfate_ST"/>
</dbReference>
<dbReference type="NCBIfam" id="TIGR04183">
    <property type="entry name" value="Por_Secre_tail"/>
    <property type="match status" value="1"/>
</dbReference>
<dbReference type="Pfam" id="PF05935">
    <property type="entry name" value="Arylsulfotrans"/>
    <property type="match status" value="1"/>
</dbReference>
<proteinExistence type="predicted"/>
<dbReference type="InterPro" id="IPR026444">
    <property type="entry name" value="Secre_tail"/>
</dbReference>
<accession>A0A381VLM2</accession>
<dbReference type="PANTHER" id="PTHR35340:SF5">
    <property type="entry name" value="ASST-DOMAIN-CONTAINING PROTEIN"/>
    <property type="match status" value="1"/>
</dbReference>
<dbReference type="AlphaFoldDB" id="A0A381VLM2"/>
<dbReference type="GO" id="GO:0004062">
    <property type="term" value="F:aryl sulfotransferase activity"/>
    <property type="evidence" value="ECO:0007669"/>
    <property type="project" value="InterPro"/>
</dbReference>
<dbReference type="PANTHER" id="PTHR35340">
    <property type="entry name" value="PQQ ENZYME REPEAT PROTEIN-RELATED"/>
    <property type="match status" value="1"/>
</dbReference>
<dbReference type="EMBL" id="UINC01009027">
    <property type="protein sequence ID" value="SVA40557.1"/>
    <property type="molecule type" value="Genomic_DNA"/>
</dbReference>
<dbReference type="Gene3D" id="2.60.40.10">
    <property type="entry name" value="Immunoglobulins"/>
    <property type="match status" value="1"/>
</dbReference>
<dbReference type="Pfam" id="PF18962">
    <property type="entry name" value="Por_Secre_tail"/>
    <property type="match status" value="1"/>
</dbReference>
<organism evidence="2">
    <name type="scientific">marine metagenome</name>
    <dbReference type="NCBI Taxonomy" id="408172"/>
    <lineage>
        <taxon>unclassified sequences</taxon>
        <taxon>metagenomes</taxon>
        <taxon>ecological metagenomes</taxon>
    </lineage>
</organism>
<evidence type="ECO:0000259" key="1">
    <source>
        <dbReference type="Pfam" id="PF18962"/>
    </source>
</evidence>
<feature type="domain" description="Secretion system C-terminal sorting" evidence="1">
    <location>
        <begin position="609"/>
        <end position="682"/>
    </location>
</feature>
<gene>
    <name evidence="2" type="ORF">METZ01_LOCUS93411</name>
</gene>
<name>A0A381VLM2_9ZZZZ</name>
<evidence type="ECO:0000313" key="2">
    <source>
        <dbReference type="EMBL" id="SVA40557.1"/>
    </source>
</evidence>
<dbReference type="InterPro" id="IPR013783">
    <property type="entry name" value="Ig-like_fold"/>
</dbReference>